<dbReference type="GO" id="GO:0046872">
    <property type="term" value="F:metal ion binding"/>
    <property type="evidence" value="ECO:0007669"/>
    <property type="project" value="UniProtKB-UniRule"/>
</dbReference>
<dbReference type="PANTHER" id="PTHR10192:SF5">
    <property type="entry name" value="GEPHYRIN"/>
    <property type="match status" value="1"/>
</dbReference>
<dbReference type="Pfam" id="PF00994">
    <property type="entry name" value="MoCF_biosynth"/>
    <property type="match status" value="1"/>
</dbReference>
<dbReference type="SUPFAM" id="SSF63882">
    <property type="entry name" value="MoeA N-terminal region -like"/>
    <property type="match status" value="1"/>
</dbReference>
<dbReference type="UniPathway" id="UPA00344"/>
<gene>
    <name evidence="8" type="ORF">FW778_22760</name>
</gene>
<comment type="cofactor">
    <cofactor evidence="6">
        <name>Mg(2+)</name>
        <dbReference type="ChEBI" id="CHEBI:18420"/>
    </cofactor>
</comment>
<dbReference type="CDD" id="cd00887">
    <property type="entry name" value="MoeA"/>
    <property type="match status" value="1"/>
</dbReference>
<dbReference type="GO" id="GO:0005829">
    <property type="term" value="C:cytosol"/>
    <property type="evidence" value="ECO:0007669"/>
    <property type="project" value="TreeGrafter"/>
</dbReference>
<dbReference type="Proteomes" id="UP000326903">
    <property type="component" value="Unassembled WGS sequence"/>
</dbReference>
<dbReference type="Pfam" id="PF03454">
    <property type="entry name" value="MoeA_C"/>
    <property type="match status" value="1"/>
</dbReference>
<dbReference type="Gene3D" id="2.40.340.10">
    <property type="entry name" value="MoeA, C-terminal, domain IV"/>
    <property type="match status" value="1"/>
</dbReference>
<evidence type="ECO:0000256" key="2">
    <source>
        <dbReference type="ARBA" id="ARBA00005046"/>
    </source>
</evidence>
<evidence type="ECO:0000256" key="6">
    <source>
        <dbReference type="RuleBase" id="RU365090"/>
    </source>
</evidence>
<dbReference type="SUPFAM" id="SSF63867">
    <property type="entry name" value="MoeA C-terminal domain-like"/>
    <property type="match status" value="1"/>
</dbReference>
<dbReference type="InterPro" id="IPR008284">
    <property type="entry name" value="MoCF_biosynth_CS"/>
</dbReference>
<dbReference type="SMART" id="SM00852">
    <property type="entry name" value="MoCF_biosynth"/>
    <property type="match status" value="1"/>
</dbReference>
<dbReference type="EC" id="2.10.1.1" evidence="6"/>
<dbReference type="InterPro" id="IPR005110">
    <property type="entry name" value="MoeA_linker/N"/>
</dbReference>
<keyword evidence="9" id="KW-1185">Reference proteome</keyword>
<dbReference type="PANTHER" id="PTHR10192">
    <property type="entry name" value="MOLYBDOPTERIN BIOSYNTHESIS PROTEIN"/>
    <property type="match status" value="1"/>
</dbReference>
<reference evidence="8 9" key="1">
    <citation type="submission" date="2019-09" db="EMBL/GenBank/DDBJ databases">
        <title>Draft genome sequence of Ginsengibacter sp. BR5-29.</title>
        <authorList>
            <person name="Im W.-T."/>
        </authorList>
    </citation>
    <scope>NUCLEOTIDE SEQUENCE [LARGE SCALE GENOMIC DNA]</scope>
    <source>
        <strain evidence="8 9">BR5-29</strain>
    </source>
</reference>
<dbReference type="InterPro" id="IPR036688">
    <property type="entry name" value="MoeA_C_domain_IV_sf"/>
</dbReference>
<dbReference type="PROSITE" id="PS01079">
    <property type="entry name" value="MOCF_BIOSYNTHESIS_2"/>
    <property type="match status" value="1"/>
</dbReference>
<dbReference type="NCBIfam" id="TIGR00177">
    <property type="entry name" value="molyb_syn"/>
    <property type="match status" value="1"/>
</dbReference>
<keyword evidence="6" id="KW-0479">Metal-binding</keyword>
<sequence>MILVEEAEKIILAQVKDFGNELTPFENSLNRVLAEDLFTDRDLPPFNRATLDGIAINYSAFEKRIYSFHVKATQAAGEPSIDISKEDECIEIMTGAALPATTDTVIGYEDIEIKNGIAFIKNDSFKKGQGIHLKGTDKRENEIIVKGNDVITPVTISIAASIGKTELLVKKLPKVVIISSGDELVDVHDKPNPYQIRRSNNYIIAASLERYNLKADVLHIPDNPEVTKQNIGNCLQNYDVIILTGGISMGKFDYIPTALQELSVKKLFYKVQQRPGKPFWFGRHKNGVVVFALPGNPVSTYMCFHRYFIPWLKACMGLPFTKNRTAVLNEDFSFTPPLQYFLQVKLNMEIDGTLTATPFEGNGSGDFANLSEADAFMELPLERNNFTKGEVFAIWPFKEILL</sequence>
<dbReference type="InterPro" id="IPR036135">
    <property type="entry name" value="MoeA_linker/N_sf"/>
</dbReference>
<dbReference type="InterPro" id="IPR036425">
    <property type="entry name" value="MoaB/Mog-like_dom_sf"/>
</dbReference>
<dbReference type="InterPro" id="IPR005111">
    <property type="entry name" value="MoeA_C_domain_IV"/>
</dbReference>
<dbReference type="AlphaFoldDB" id="A0A5J5I9G8"/>
<dbReference type="Gene3D" id="3.40.980.10">
    <property type="entry name" value="MoaB/Mog-like domain"/>
    <property type="match status" value="1"/>
</dbReference>
<comment type="caution">
    <text evidence="8">The sequence shown here is derived from an EMBL/GenBank/DDBJ whole genome shotgun (WGS) entry which is preliminary data.</text>
</comment>
<comment type="catalytic activity">
    <reaction evidence="5">
        <text>adenylyl-molybdopterin + molybdate = Mo-molybdopterin + AMP + H(+)</text>
        <dbReference type="Rhea" id="RHEA:35047"/>
        <dbReference type="ChEBI" id="CHEBI:15378"/>
        <dbReference type="ChEBI" id="CHEBI:36264"/>
        <dbReference type="ChEBI" id="CHEBI:62727"/>
        <dbReference type="ChEBI" id="CHEBI:71302"/>
        <dbReference type="ChEBI" id="CHEBI:456215"/>
        <dbReference type="EC" id="2.10.1.1"/>
    </reaction>
</comment>
<dbReference type="InterPro" id="IPR038987">
    <property type="entry name" value="MoeA-like"/>
</dbReference>
<feature type="domain" description="MoaB/Mog" evidence="7">
    <location>
        <begin position="176"/>
        <end position="315"/>
    </location>
</feature>
<dbReference type="GO" id="GO:0061599">
    <property type="term" value="F:molybdopterin molybdotransferase activity"/>
    <property type="evidence" value="ECO:0007669"/>
    <property type="project" value="UniProtKB-UniRule"/>
</dbReference>
<dbReference type="Gene3D" id="3.90.105.10">
    <property type="entry name" value="Molybdopterin biosynthesis moea protein, domain 2"/>
    <property type="match status" value="1"/>
</dbReference>
<evidence type="ECO:0000259" key="7">
    <source>
        <dbReference type="SMART" id="SM00852"/>
    </source>
</evidence>
<organism evidence="8 9">
    <name type="scientific">Ginsengibacter hankyongi</name>
    <dbReference type="NCBI Taxonomy" id="2607284"/>
    <lineage>
        <taxon>Bacteria</taxon>
        <taxon>Pseudomonadati</taxon>
        <taxon>Bacteroidota</taxon>
        <taxon>Chitinophagia</taxon>
        <taxon>Chitinophagales</taxon>
        <taxon>Chitinophagaceae</taxon>
        <taxon>Ginsengibacter</taxon>
    </lineage>
</organism>
<comment type="function">
    <text evidence="1 6">Catalyzes the insertion of molybdate into adenylated molybdopterin with the concomitant release of AMP.</text>
</comment>
<evidence type="ECO:0000256" key="4">
    <source>
        <dbReference type="ARBA" id="ARBA00023150"/>
    </source>
</evidence>
<keyword evidence="6" id="KW-0500">Molybdenum</keyword>
<dbReference type="RefSeq" id="WP_150417228.1">
    <property type="nucleotide sequence ID" value="NZ_VYQF01000017.1"/>
</dbReference>
<dbReference type="SUPFAM" id="SSF53218">
    <property type="entry name" value="Molybdenum cofactor biosynthesis proteins"/>
    <property type="match status" value="1"/>
</dbReference>
<dbReference type="Pfam" id="PF03453">
    <property type="entry name" value="MoeA_N"/>
    <property type="match status" value="1"/>
</dbReference>
<keyword evidence="4 6" id="KW-0501">Molybdenum cofactor biosynthesis</keyword>
<evidence type="ECO:0000313" key="8">
    <source>
        <dbReference type="EMBL" id="KAA9034337.1"/>
    </source>
</evidence>
<keyword evidence="6 8" id="KW-0808">Transferase</keyword>
<comment type="pathway">
    <text evidence="2 6">Cofactor biosynthesis; molybdopterin biosynthesis.</text>
</comment>
<dbReference type="InterPro" id="IPR001453">
    <property type="entry name" value="MoaB/Mog_dom"/>
</dbReference>
<comment type="similarity">
    <text evidence="3 6">Belongs to the MoeA family.</text>
</comment>
<dbReference type="Gene3D" id="2.170.190.11">
    <property type="entry name" value="Molybdopterin biosynthesis moea protein, domain 3"/>
    <property type="match status" value="1"/>
</dbReference>
<evidence type="ECO:0000256" key="1">
    <source>
        <dbReference type="ARBA" id="ARBA00002901"/>
    </source>
</evidence>
<proteinExistence type="inferred from homology"/>
<dbReference type="EMBL" id="VYQF01000017">
    <property type="protein sequence ID" value="KAA9034337.1"/>
    <property type="molecule type" value="Genomic_DNA"/>
</dbReference>
<evidence type="ECO:0000256" key="5">
    <source>
        <dbReference type="ARBA" id="ARBA00047317"/>
    </source>
</evidence>
<keyword evidence="6" id="KW-0460">Magnesium</keyword>
<evidence type="ECO:0000256" key="3">
    <source>
        <dbReference type="ARBA" id="ARBA00010763"/>
    </source>
</evidence>
<evidence type="ECO:0000313" key="9">
    <source>
        <dbReference type="Proteomes" id="UP000326903"/>
    </source>
</evidence>
<accession>A0A5J5I9G8</accession>
<dbReference type="GO" id="GO:0006777">
    <property type="term" value="P:Mo-molybdopterin cofactor biosynthetic process"/>
    <property type="evidence" value="ECO:0007669"/>
    <property type="project" value="UniProtKB-UniRule"/>
</dbReference>
<name>A0A5J5I9G8_9BACT</name>
<protein>
    <recommendedName>
        <fullName evidence="6">Molybdopterin molybdenumtransferase</fullName>
        <ecNumber evidence="6">2.10.1.1</ecNumber>
    </recommendedName>
</protein>